<comment type="caution">
    <text evidence="1">The sequence shown here is derived from an EMBL/GenBank/DDBJ whole genome shotgun (WGS) entry which is preliminary data.</text>
</comment>
<dbReference type="RefSeq" id="WP_038129257.1">
    <property type="nucleotide sequence ID" value="NZ_AUNB01000016.1"/>
</dbReference>
<sequence length="124" mass="13298">MTAILSVCVTCRRTDSDPEDETRPGAHLRHALDALDCPEGVEIRSVECLSACNNGCAVALSAPGKWSYVYGRMSPENASDILEGSAAYAATADGLVPWRARPVIFRKQSLARIPPLSANPDPEE</sequence>
<dbReference type="EMBL" id="AUNB01000016">
    <property type="protein sequence ID" value="KEO60720.1"/>
    <property type="molecule type" value="Genomic_DNA"/>
</dbReference>
<dbReference type="Proteomes" id="UP000027471">
    <property type="component" value="Unassembled WGS sequence"/>
</dbReference>
<dbReference type="InterPro" id="IPR036249">
    <property type="entry name" value="Thioredoxin-like_sf"/>
</dbReference>
<dbReference type="Pfam" id="PF07845">
    <property type="entry name" value="DUF1636"/>
    <property type="match status" value="1"/>
</dbReference>
<organism evidence="1 2">
    <name type="scientific">Thioclava indica</name>
    <dbReference type="NCBI Taxonomy" id="1353528"/>
    <lineage>
        <taxon>Bacteria</taxon>
        <taxon>Pseudomonadati</taxon>
        <taxon>Pseudomonadota</taxon>
        <taxon>Alphaproteobacteria</taxon>
        <taxon>Rhodobacterales</taxon>
        <taxon>Paracoccaceae</taxon>
        <taxon>Thioclava</taxon>
    </lineage>
</organism>
<proteinExistence type="predicted"/>
<dbReference type="AlphaFoldDB" id="A0A074JXX0"/>
<accession>A0A074JXX0</accession>
<dbReference type="STRING" id="1353528.DT23_12830"/>
<reference evidence="1 2" key="1">
    <citation type="journal article" date="2015" name="Antonie Van Leeuwenhoek">
        <title>Thioclava indica sp. nov., isolated from surface seawater of the Indian Ocean.</title>
        <authorList>
            <person name="Liu Y."/>
            <person name="Lai Q."/>
            <person name="Du J."/>
            <person name="Xu H."/>
            <person name="Jiang L."/>
            <person name="Shao Z."/>
        </authorList>
    </citation>
    <scope>NUCLEOTIDE SEQUENCE [LARGE SCALE GENOMIC DNA]</scope>
    <source>
        <strain evidence="1 2">DT23-4</strain>
    </source>
</reference>
<keyword evidence="2" id="KW-1185">Reference proteome</keyword>
<evidence type="ECO:0008006" key="3">
    <source>
        <dbReference type="Google" id="ProtNLM"/>
    </source>
</evidence>
<dbReference type="Gene3D" id="3.40.30.10">
    <property type="entry name" value="Glutaredoxin"/>
    <property type="match status" value="1"/>
</dbReference>
<dbReference type="SUPFAM" id="SSF52833">
    <property type="entry name" value="Thioredoxin-like"/>
    <property type="match status" value="1"/>
</dbReference>
<dbReference type="OrthoDB" id="424426at2"/>
<dbReference type="eggNOG" id="COG5469">
    <property type="taxonomic scope" value="Bacteria"/>
</dbReference>
<evidence type="ECO:0000313" key="1">
    <source>
        <dbReference type="EMBL" id="KEO60720.1"/>
    </source>
</evidence>
<dbReference type="InterPro" id="IPR012863">
    <property type="entry name" value="DUF1636"/>
</dbReference>
<protein>
    <recommendedName>
        <fullName evidence="3">Metal-binding protein</fullName>
    </recommendedName>
</protein>
<gene>
    <name evidence="1" type="ORF">DT23_12830</name>
</gene>
<evidence type="ECO:0000313" key="2">
    <source>
        <dbReference type="Proteomes" id="UP000027471"/>
    </source>
</evidence>
<name>A0A074JXX0_9RHOB</name>
<dbReference type="CDD" id="cd02980">
    <property type="entry name" value="TRX_Fd_family"/>
    <property type="match status" value="1"/>
</dbReference>